<dbReference type="Proteomes" id="UP000077407">
    <property type="component" value="Unassembled WGS sequence"/>
</dbReference>
<evidence type="ECO:0000259" key="1">
    <source>
        <dbReference type="Pfam" id="PF09983"/>
    </source>
</evidence>
<gene>
    <name evidence="2" type="ORF">WY13_00888</name>
</gene>
<dbReference type="EMBL" id="LITT01000008">
    <property type="protein sequence ID" value="OAA91058.1"/>
    <property type="molecule type" value="Genomic_DNA"/>
</dbReference>
<dbReference type="Pfam" id="PF09983">
    <property type="entry name" value="JetD_C"/>
    <property type="match status" value="1"/>
</dbReference>
<comment type="caution">
    <text evidence="2">The sequence shown here is derived from an EMBL/GenBank/DDBJ whole genome shotgun (WGS) entry which is preliminary data.</text>
</comment>
<dbReference type="RefSeq" id="WP_063554475.1">
    <property type="nucleotide sequence ID" value="NZ_LITT01000008.1"/>
</dbReference>
<evidence type="ECO:0000313" key="2">
    <source>
        <dbReference type="EMBL" id="OAA91058.1"/>
    </source>
</evidence>
<evidence type="ECO:0000313" key="3">
    <source>
        <dbReference type="Proteomes" id="UP000077407"/>
    </source>
</evidence>
<proteinExistence type="predicted"/>
<protein>
    <recommendedName>
        <fullName evidence="1">Wadjet protein JetD C-terminal domain-containing protein</fullName>
    </recommendedName>
</protein>
<dbReference type="PATRIC" id="fig|1538.10.peg.1389"/>
<dbReference type="OrthoDB" id="9809365at2"/>
<reference evidence="2 3" key="1">
    <citation type="journal article" date="2015" name="Biotechnol. Bioeng.">
        <title>Genome sequence and phenotypic characterization of Caulobacter segnis.</title>
        <authorList>
            <person name="Patel S."/>
            <person name="Fletcher B."/>
            <person name="Scott D.C."/>
            <person name="Ely B."/>
        </authorList>
    </citation>
    <scope>NUCLEOTIDE SEQUENCE [LARGE SCALE GENOMIC DNA]</scope>
    <source>
        <strain evidence="2 3">ERI-2</strain>
    </source>
</reference>
<accession>A0A166RS49</accession>
<name>A0A166RS49_9CLOT</name>
<dbReference type="AlphaFoldDB" id="A0A166RS49"/>
<sequence length="337" mass="39711">MYQDLISYLKKYKNSTITLGNLEKLVPGNYSYDKFAENIRKLINNNILIEKNPKDNNGKEIPLPYKFGINKYELRKKHINNVQRYILNINREIDLQEYLNLSEEIWNKDIPYISKINKYIEEKGLPKDYATAQERSFHIVGDEKWIGEKGGKKLLDRIKLWEKLNIINSADPLMMAVNPKQFSRSEYFHLVVENKATFMALMQVLEETEFTSLIFGSGWKIIADIDMLEKQLGINGTNKIYYFGDLDNEGISIWNSLNEKVHTYLAVEFYRELLKKPCSRGKETQQKNDKALKNFANFFSEKEKIKLEEILENGEYLPQEALNKDELGHIWRNTEWI</sequence>
<feature type="domain" description="Wadjet protein JetD C-terminal" evidence="1">
    <location>
        <begin position="189"/>
        <end position="323"/>
    </location>
</feature>
<dbReference type="InterPro" id="IPR024534">
    <property type="entry name" value="JetD_C"/>
</dbReference>
<organism evidence="2 3">
    <name type="scientific">Clostridium ljungdahlii</name>
    <dbReference type="NCBI Taxonomy" id="1538"/>
    <lineage>
        <taxon>Bacteria</taxon>
        <taxon>Bacillati</taxon>
        <taxon>Bacillota</taxon>
        <taxon>Clostridia</taxon>
        <taxon>Eubacteriales</taxon>
        <taxon>Clostridiaceae</taxon>
        <taxon>Clostridium</taxon>
    </lineage>
</organism>